<feature type="compositionally biased region" description="Basic and acidic residues" evidence="1">
    <location>
        <begin position="287"/>
        <end position="304"/>
    </location>
</feature>
<name>D5X4Y3_THIK1</name>
<dbReference type="InterPro" id="IPR010522">
    <property type="entry name" value="RepC_bac"/>
</dbReference>
<proteinExistence type="predicted"/>
<accession>D5X4Y3</accession>
<dbReference type="STRING" id="75379.Tint_0397"/>
<protein>
    <submittedName>
        <fullName evidence="2">Replication C family protein</fullName>
    </submittedName>
</protein>
<dbReference type="eggNOG" id="COG5527">
    <property type="taxonomic scope" value="Bacteria"/>
</dbReference>
<evidence type="ECO:0000256" key="1">
    <source>
        <dbReference type="SAM" id="MobiDB-lite"/>
    </source>
</evidence>
<sequence>MGLASFVRPVVRGKRGWIEGVKQPWNGGTLELNGPELDAGDLGVLLSLLALALRHSVERGAEIATGGDVPGLLPAPGGRPGENRAADCDVMLLQTTLAAICREIGRDPNDGRAHAAIRKSIKRLQGFVIEARSGDRLATTHLIADTAGRSKGAGAVSVALSYRLARAVIGEGSYGRVRMGEWRELSPTAQCLYHFLACWRPGYGQCPTIGLDTIARHVWGAAPATGAVLRDRRRMLRAALSELPREEWEISEAEADRSMVRIERKNIDPQPEPVFSPTPTRVSAHAPHSEKPARISLPHERGRESPGQTPP</sequence>
<dbReference type="Pfam" id="PF06504">
    <property type="entry name" value="RepC"/>
    <property type="match status" value="1"/>
</dbReference>
<dbReference type="HOGENOM" id="CLU_894111_0_0_4"/>
<evidence type="ECO:0000313" key="2">
    <source>
        <dbReference type="EMBL" id="ADG29807.1"/>
    </source>
</evidence>
<dbReference type="AlphaFoldDB" id="D5X4Y3"/>
<reference evidence="2" key="1">
    <citation type="submission" date="2010-04" db="EMBL/GenBank/DDBJ databases">
        <title>Complete sequence of Thiomonas intermedia K12.</title>
        <authorList>
            <consortium name="US DOE Joint Genome Institute"/>
            <person name="Lucas S."/>
            <person name="Copeland A."/>
            <person name="Lapidus A."/>
            <person name="Cheng J.-F."/>
            <person name="Bruce D."/>
            <person name="Goodwin L."/>
            <person name="Pitluck S."/>
            <person name="Davenport K."/>
            <person name="Detter J.C."/>
            <person name="Han C."/>
            <person name="Tapia R."/>
            <person name="Land M."/>
            <person name="Hauser L."/>
            <person name="Kyrpides N."/>
            <person name="Ovchinnikova G."/>
            <person name="Kerfeld C.A."/>
            <person name="Cannon G.C."/>
            <person name="Heinhorst S."/>
            <person name="Woyke T."/>
        </authorList>
    </citation>
    <scope>NUCLEOTIDE SEQUENCE [LARGE SCALE GENOMIC DNA]</scope>
    <source>
        <strain evidence="2">K12</strain>
    </source>
</reference>
<dbReference type="KEGG" id="tin:Tint_0397"/>
<organism evidence="2">
    <name type="scientific">Thiomonas intermedia (strain K12)</name>
    <name type="common">Thiobacillus intermedius</name>
    <dbReference type="NCBI Taxonomy" id="75379"/>
    <lineage>
        <taxon>Bacteria</taxon>
        <taxon>Pseudomonadati</taxon>
        <taxon>Pseudomonadota</taxon>
        <taxon>Betaproteobacteria</taxon>
        <taxon>Burkholderiales</taxon>
        <taxon>Thiomonas</taxon>
    </lineage>
</organism>
<gene>
    <name evidence="2" type="ordered locus">Tint_0397</name>
</gene>
<feature type="region of interest" description="Disordered" evidence="1">
    <location>
        <begin position="262"/>
        <end position="311"/>
    </location>
</feature>
<dbReference type="EMBL" id="CP002021">
    <property type="protein sequence ID" value="ADG29807.1"/>
    <property type="molecule type" value="Genomic_DNA"/>
</dbReference>